<proteinExistence type="predicted"/>
<dbReference type="Pfam" id="PF12937">
    <property type="entry name" value="F-box-like"/>
    <property type="match status" value="1"/>
</dbReference>
<accession>A0A6A4IDY2</accession>
<evidence type="ECO:0000259" key="1">
    <source>
        <dbReference type="PROSITE" id="PS50181"/>
    </source>
</evidence>
<dbReference type="InterPro" id="IPR001810">
    <property type="entry name" value="F-box_dom"/>
</dbReference>
<dbReference type="InterPro" id="IPR036047">
    <property type="entry name" value="F-box-like_dom_sf"/>
</dbReference>
<protein>
    <recommendedName>
        <fullName evidence="1">F-box domain-containing protein</fullName>
    </recommendedName>
</protein>
<sequence length="516" mass="59008">MSKSCRWICLPTELIYLILEELDFHSLLRCTEVCRGMNSLLKDSLLLELAAKLAAAGMTDGSSATYTTAVRLDMLKAHQDAWSHLRWSQEPLSYSVSSVRLWELIGGVLGLYSYSPEDTYLKLVRFPSIHRGIAHREWQIPLDFKVGDFSMDPSADLLVAVTRVDLLNRATSFTVHFLSLETGRPHPKARQPEIRVDTKSMGDAWSYDIRILDDHMAIMFSPEFDSDDTELTIWNWETGTMVKVKPFSDDLKSKADEGSVFHSTFRSCVSNESEDTVLAEIVLIDIHDEEVGDGYSLHLPSPPLEFDIYALDIVSESPPTSRDWHSESNVPFATSLDDRLIVINYRLLNQQDEDVNYALFVPLSVLIYHFRHGRSKEEDFLQWNQWGPQNTRLLPINFSDVWVCYVHGMMASVYDAGTETFRLFDFTKLGVRYDLEKGERRPETVYLTEGTVVEKVFGKEPVCSSMPGRIRTGKIPLKSVEAVMLVEDALVFVTRHWFMGLRSLRLEARIFKLHCI</sequence>
<dbReference type="EMBL" id="ML769385">
    <property type="protein sequence ID" value="KAE9410452.1"/>
    <property type="molecule type" value="Genomic_DNA"/>
</dbReference>
<dbReference type="AlphaFoldDB" id="A0A6A4IDY2"/>
<dbReference type="SUPFAM" id="SSF101908">
    <property type="entry name" value="Putative isomerase YbhE"/>
    <property type="match status" value="1"/>
</dbReference>
<evidence type="ECO:0000313" key="3">
    <source>
        <dbReference type="Proteomes" id="UP000799118"/>
    </source>
</evidence>
<keyword evidence="3" id="KW-1185">Reference proteome</keyword>
<dbReference type="OrthoDB" id="2745718at2759"/>
<gene>
    <name evidence="2" type="ORF">BT96DRAFT_931201</name>
</gene>
<reference evidence="2" key="1">
    <citation type="journal article" date="2019" name="Environ. Microbiol.">
        <title>Fungal ecological strategies reflected in gene transcription - a case study of two litter decomposers.</title>
        <authorList>
            <person name="Barbi F."/>
            <person name="Kohler A."/>
            <person name="Barry K."/>
            <person name="Baskaran P."/>
            <person name="Daum C."/>
            <person name="Fauchery L."/>
            <person name="Ihrmark K."/>
            <person name="Kuo A."/>
            <person name="LaButti K."/>
            <person name="Lipzen A."/>
            <person name="Morin E."/>
            <person name="Grigoriev I.V."/>
            <person name="Henrissat B."/>
            <person name="Lindahl B."/>
            <person name="Martin F."/>
        </authorList>
    </citation>
    <scope>NUCLEOTIDE SEQUENCE</scope>
    <source>
        <strain evidence="2">JB14</strain>
    </source>
</reference>
<dbReference type="SUPFAM" id="SSF81383">
    <property type="entry name" value="F-box domain"/>
    <property type="match status" value="1"/>
</dbReference>
<organism evidence="2 3">
    <name type="scientific">Gymnopus androsaceus JB14</name>
    <dbReference type="NCBI Taxonomy" id="1447944"/>
    <lineage>
        <taxon>Eukaryota</taxon>
        <taxon>Fungi</taxon>
        <taxon>Dikarya</taxon>
        <taxon>Basidiomycota</taxon>
        <taxon>Agaricomycotina</taxon>
        <taxon>Agaricomycetes</taxon>
        <taxon>Agaricomycetidae</taxon>
        <taxon>Agaricales</taxon>
        <taxon>Marasmiineae</taxon>
        <taxon>Omphalotaceae</taxon>
        <taxon>Gymnopus</taxon>
    </lineage>
</organism>
<dbReference type="SMART" id="SM00256">
    <property type="entry name" value="FBOX"/>
    <property type="match status" value="1"/>
</dbReference>
<name>A0A6A4IDY2_9AGAR</name>
<feature type="domain" description="F-box" evidence="1">
    <location>
        <begin position="4"/>
        <end position="53"/>
    </location>
</feature>
<evidence type="ECO:0000313" key="2">
    <source>
        <dbReference type="EMBL" id="KAE9410452.1"/>
    </source>
</evidence>
<dbReference type="Gene3D" id="1.20.1280.50">
    <property type="match status" value="1"/>
</dbReference>
<dbReference type="Proteomes" id="UP000799118">
    <property type="component" value="Unassembled WGS sequence"/>
</dbReference>
<dbReference type="PROSITE" id="PS50181">
    <property type="entry name" value="FBOX"/>
    <property type="match status" value="1"/>
</dbReference>